<dbReference type="Proteomes" id="UP000280935">
    <property type="component" value="Unassembled WGS sequence"/>
</dbReference>
<accession>A0A3P1WWC7</accession>
<keyword evidence="3" id="KW-0547">Nucleotide-binding</keyword>
<dbReference type="InterPro" id="IPR050319">
    <property type="entry name" value="ABC_transp_ATP-bind"/>
</dbReference>
<gene>
    <name evidence="6" type="ORF">EII35_03850</name>
</gene>
<dbReference type="SUPFAM" id="SSF52540">
    <property type="entry name" value="P-loop containing nucleoside triphosphate hydrolases"/>
    <property type="match status" value="1"/>
</dbReference>
<dbReference type="InterPro" id="IPR003439">
    <property type="entry name" value="ABC_transporter-like_ATP-bd"/>
</dbReference>
<dbReference type="AlphaFoldDB" id="A0A3P1WWC7"/>
<dbReference type="GO" id="GO:0055085">
    <property type="term" value="P:transmembrane transport"/>
    <property type="evidence" value="ECO:0007669"/>
    <property type="project" value="UniProtKB-ARBA"/>
</dbReference>
<evidence type="ECO:0000256" key="3">
    <source>
        <dbReference type="ARBA" id="ARBA00022741"/>
    </source>
</evidence>
<dbReference type="PROSITE" id="PS00211">
    <property type="entry name" value="ABC_TRANSPORTER_1"/>
    <property type="match status" value="1"/>
</dbReference>
<evidence type="ECO:0000256" key="2">
    <source>
        <dbReference type="ARBA" id="ARBA00022448"/>
    </source>
</evidence>
<proteinExistence type="inferred from homology"/>
<dbReference type="GO" id="GO:0016887">
    <property type="term" value="F:ATP hydrolysis activity"/>
    <property type="evidence" value="ECO:0007669"/>
    <property type="project" value="InterPro"/>
</dbReference>
<keyword evidence="2" id="KW-0813">Transport</keyword>
<dbReference type="PROSITE" id="PS50893">
    <property type="entry name" value="ABC_TRANSPORTER_2"/>
    <property type="match status" value="1"/>
</dbReference>
<feature type="domain" description="ABC transporter" evidence="5">
    <location>
        <begin position="7"/>
        <end position="249"/>
    </location>
</feature>
<dbReference type="EMBL" id="RQYT01000005">
    <property type="protein sequence ID" value="RRD50541.1"/>
    <property type="molecule type" value="Genomic_DNA"/>
</dbReference>
<dbReference type="PANTHER" id="PTHR43776:SF7">
    <property type="entry name" value="D,D-DIPEPTIDE TRANSPORT ATP-BINDING PROTEIN DDPF-RELATED"/>
    <property type="match status" value="1"/>
</dbReference>
<name>A0A3P1WWC7_9ACTN</name>
<dbReference type="OrthoDB" id="5357528at2"/>
<evidence type="ECO:0000256" key="1">
    <source>
        <dbReference type="ARBA" id="ARBA00005417"/>
    </source>
</evidence>
<dbReference type="RefSeq" id="WP_125227146.1">
    <property type="nucleotide sequence ID" value="NZ_RQYT01000005.1"/>
</dbReference>
<dbReference type="InterPro" id="IPR017871">
    <property type="entry name" value="ABC_transporter-like_CS"/>
</dbReference>
<comment type="caution">
    <text evidence="6">The sequence shown here is derived from an EMBL/GenBank/DDBJ whole genome shotgun (WGS) entry which is preliminary data.</text>
</comment>
<evidence type="ECO:0000259" key="5">
    <source>
        <dbReference type="PROSITE" id="PS50893"/>
    </source>
</evidence>
<dbReference type="InterPro" id="IPR003593">
    <property type="entry name" value="AAA+_ATPase"/>
</dbReference>
<evidence type="ECO:0000256" key="4">
    <source>
        <dbReference type="ARBA" id="ARBA00022840"/>
    </source>
</evidence>
<keyword evidence="4 6" id="KW-0067">ATP-binding</keyword>
<dbReference type="Gene3D" id="3.40.50.300">
    <property type="entry name" value="P-loop containing nucleotide triphosphate hydrolases"/>
    <property type="match status" value="1"/>
</dbReference>
<dbReference type="SMART" id="SM00382">
    <property type="entry name" value="AAA"/>
    <property type="match status" value="1"/>
</dbReference>
<dbReference type="InterPro" id="IPR027417">
    <property type="entry name" value="P-loop_NTPase"/>
</dbReference>
<dbReference type="PANTHER" id="PTHR43776">
    <property type="entry name" value="TRANSPORT ATP-BINDING PROTEIN"/>
    <property type="match status" value="1"/>
</dbReference>
<evidence type="ECO:0000313" key="7">
    <source>
        <dbReference type="Proteomes" id="UP000280935"/>
    </source>
</evidence>
<protein>
    <submittedName>
        <fullName evidence="6">ABC transporter ATP-binding protein</fullName>
    </submittedName>
</protein>
<dbReference type="GO" id="GO:0005524">
    <property type="term" value="F:ATP binding"/>
    <property type="evidence" value="ECO:0007669"/>
    <property type="project" value="UniProtKB-KW"/>
</dbReference>
<evidence type="ECO:0000313" key="6">
    <source>
        <dbReference type="EMBL" id="RRD50541.1"/>
    </source>
</evidence>
<reference evidence="6 7" key="1">
    <citation type="submission" date="2018-11" db="EMBL/GenBank/DDBJ databases">
        <title>Genomes From Bacteria Associated with the Canine Oral Cavity: a Test Case for Automated Genome-Based Taxonomic Assignment.</title>
        <authorList>
            <person name="Coil D.A."/>
            <person name="Jospin G."/>
            <person name="Darling A.E."/>
            <person name="Wallis C."/>
            <person name="Davis I.J."/>
            <person name="Harris S."/>
            <person name="Eisen J.A."/>
            <person name="Holcombe L.J."/>
            <person name="O'Flynn C."/>
        </authorList>
    </citation>
    <scope>NUCLEOTIDE SEQUENCE [LARGE SCALE GENOMIC DNA]</scope>
    <source>
        <strain evidence="6 7">OH2822_COT-296</strain>
    </source>
</reference>
<sequence>MTDLVRLDRVDVTFHRGRRTFQALQDVDLRMAPGERVGLVGGSGSGKTTILRTLLGLVQPSAGEVLFDGERIDGRSDRDLAEMRRRVSLVHQDPNSSLNPRMRLRDIVAEPLRSPWTRRAGVDITESVTEAVDSVGLGADLLDRYPHQLSGGQRQRVAIARALISEPDLLIADEPVSALDVSVRAQVLNLLLDAVRERQLAMLFVSHDLNVVRHLCQRVIVLRRGRVVEEGPVEEVLDTPTDPYTAELVAASLSL</sequence>
<dbReference type="Pfam" id="PF00005">
    <property type="entry name" value="ABC_tran"/>
    <property type="match status" value="1"/>
</dbReference>
<organism evidence="6 7">
    <name type="scientific">Arachnia propionica</name>
    <dbReference type="NCBI Taxonomy" id="1750"/>
    <lineage>
        <taxon>Bacteria</taxon>
        <taxon>Bacillati</taxon>
        <taxon>Actinomycetota</taxon>
        <taxon>Actinomycetes</taxon>
        <taxon>Propionibacteriales</taxon>
        <taxon>Propionibacteriaceae</taxon>
        <taxon>Arachnia</taxon>
    </lineage>
</organism>
<comment type="similarity">
    <text evidence="1">Belongs to the ABC transporter superfamily.</text>
</comment>
<dbReference type="CDD" id="cd03257">
    <property type="entry name" value="ABC_NikE_OppD_transporters"/>
    <property type="match status" value="1"/>
</dbReference>